<sequence length="199" mass="21394">MKAPFVIGLTGSIGMGKTTTAQMFAEAGIPVWDADAAVHRLYAAGGPAVEPIKVLCPEAVIDGAVDRTALKTWIKRDSTALPRIEAIVHPLVGADRSQFLADTEAEIVVVDVPLLFETGAQDMVDATVVVSAPADVQRERVLERGTMDPETFENILAKQVPDAEKRAMADYVIETTSVEQARTQVQAVLEDIREKLANA</sequence>
<comment type="subcellular location">
    <subcellularLocation>
        <location evidence="5">Cytoplasm</location>
    </subcellularLocation>
</comment>
<comment type="catalytic activity">
    <reaction evidence="5">
        <text>3'-dephospho-CoA + ATP = ADP + CoA + H(+)</text>
        <dbReference type="Rhea" id="RHEA:18245"/>
        <dbReference type="ChEBI" id="CHEBI:15378"/>
        <dbReference type="ChEBI" id="CHEBI:30616"/>
        <dbReference type="ChEBI" id="CHEBI:57287"/>
        <dbReference type="ChEBI" id="CHEBI:57328"/>
        <dbReference type="ChEBI" id="CHEBI:456216"/>
        <dbReference type="EC" id="2.7.1.24"/>
    </reaction>
</comment>
<dbReference type="InterPro" id="IPR001977">
    <property type="entry name" value="Depp_CoAkinase"/>
</dbReference>
<comment type="pathway">
    <text evidence="5">Cofactor biosynthesis; coenzyme A biosynthesis; CoA from (R)-pantothenate: step 5/5.</text>
</comment>
<dbReference type="EMBL" id="BMGI01000001">
    <property type="protein sequence ID" value="GGD21530.1"/>
    <property type="molecule type" value="Genomic_DNA"/>
</dbReference>
<keyword evidence="8" id="KW-1185">Reference proteome</keyword>
<dbReference type="Proteomes" id="UP000617355">
    <property type="component" value="Unassembled WGS sequence"/>
</dbReference>
<keyword evidence="2 5" id="KW-0547">Nucleotide-binding</keyword>
<name>A0ABQ1QCP7_9RHOB</name>
<dbReference type="PANTHER" id="PTHR10695:SF46">
    <property type="entry name" value="BIFUNCTIONAL COENZYME A SYNTHASE-RELATED"/>
    <property type="match status" value="1"/>
</dbReference>
<keyword evidence="3 5" id="KW-0067">ATP-binding</keyword>
<dbReference type="Gene3D" id="3.40.50.300">
    <property type="entry name" value="P-loop containing nucleotide triphosphate hydrolases"/>
    <property type="match status" value="1"/>
</dbReference>
<evidence type="ECO:0000256" key="2">
    <source>
        <dbReference type="ARBA" id="ARBA00022741"/>
    </source>
</evidence>
<feature type="binding site" evidence="5">
    <location>
        <begin position="14"/>
        <end position="19"/>
    </location>
    <ligand>
        <name>ATP</name>
        <dbReference type="ChEBI" id="CHEBI:30616"/>
    </ligand>
</feature>
<evidence type="ECO:0000313" key="8">
    <source>
        <dbReference type="Proteomes" id="UP000617355"/>
    </source>
</evidence>
<dbReference type="EC" id="2.7.1.24" evidence="5 6"/>
<dbReference type="PROSITE" id="PS51219">
    <property type="entry name" value="DPCK"/>
    <property type="match status" value="1"/>
</dbReference>
<dbReference type="InterPro" id="IPR027417">
    <property type="entry name" value="P-loop_NTPase"/>
</dbReference>
<evidence type="ECO:0000256" key="1">
    <source>
        <dbReference type="ARBA" id="ARBA00009018"/>
    </source>
</evidence>
<protein>
    <recommendedName>
        <fullName evidence="5 6">Dephospho-CoA kinase</fullName>
        <ecNumber evidence="5 6">2.7.1.24</ecNumber>
    </recommendedName>
    <alternativeName>
        <fullName evidence="5">Dephosphocoenzyme A kinase</fullName>
    </alternativeName>
</protein>
<keyword evidence="5" id="KW-0963">Cytoplasm</keyword>
<evidence type="ECO:0000313" key="7">
    <source>
        <dbReference type="EMBL" id="GGD21530.1"/>
    </source>
</evidence>
<organism evidence="7 8">
    <name type="scientific">Sinisalibacter lacisalsi</name>
    <dbReference type="NCBI Taxonomy" id="1526570"/>
    <lineage>
        <taxon>Bacteria</taxon>
        <taxon>Pseudomonadati</taxon>
        <taxon>Pseudomonadota</taxon>
        <taxon>Alphaproteobacteria</taxon>
        <taxon>Rhodobacterales</taxon>
        <taxon>Roseobacteraceae</taxon>
        <taxon>Sinisalibacter</taxon>
    </lineage>
</organism>
<keyword evidence="5 7" id="KW-0418">Kinase</keyword>
<dbReference type="Pfam" id="PF01121">
    <property type="entry name" value="CoaE"/>
    <property type="match status" value="1"/>
</dbReference>
<reference evidence="8" key="1">
    <citation type="journal article" date="2019" name="Int. J. Syst. Evol. Microbiol.">
        <title>The Global Catalogue of Microorganisms (GCM) 10K type strain sequencing project: providing services to taxonomists for standard genome sequencing and annotation.</title>
        <authorList>
            <consortium name="The Broad Institute Genomics Platform"/>
            <consortium name="The Broad Institute Genome Sequencing Center for Infectious Disease"/>
            <person name="Wu L."/>
            <person name="Ma J."/>
        </authorList>
    </citation>
    <scope>NUCLEOTIDE SEQUENCE [LARGE SCALE GENOMIC DNA]</scope>
    <source>
        <strain evidence="8">CGMCC 1.12922</strain>
    </source>
</reference>
<evidence type="ECO:0000256" key="6">
    <source>
        <dbReference type="NCBIfam" id="TIGR00152"/>
    </source>
</evidence>
<gene>
    <name evidence="5 7" type="primary">coaE</name>
    <name evidence="7" type="ORF">GCM10011358_02520</name>
</gene>
<evidence type="ECO:0000256" key="3">
    <source>
        <dbReference type="ARBA" id="ARBA00022840"/>
    </source>
</evidence>
<dbReference type="RefSeq" id="WP_188525793.1">
    <property type="nucleotide sequence ID" value="NZ_BMGI01000001.1"/>
</dbReference>
<dbReference type="SUPFAM" id="SSF52540">
    <property type="entry name" value="P-loop containing nucleoside triphosphate hydrolases"/>
    <property type="match status" value="1"/>
</dbReference>
<comment type="caution">
    <text evidence="7">The sequence shown here is derived from an EMBL/GenBank/DDBJ whole genome shotgun (WGS) entry which is preliminary data.</text>
</comment>
<dbReference type="NCBIfam" id="TIGR00152">
    <property type="entry name" value="dephospho-CoA kinase"/>
    <property type="match status" value="1"/>
</dbReference>
<comment type="function">
    <text evidence="5">Catalyzes the phosphorylation of the 3'-hydroxyl group of dephosphocoenzyme A to form coenzyme A.</text>
</comment>
<evidence type="ECO:0000256" key="5">
    <source>
        <dbReference type="HAMAP-Rule" id="MF_00376"/>
    </source>
</evidence>
<proteinExistence type="inferred from homology"/>
<keyword evidence="5" id="KW-0808">Transferase</keyword>
<comment type="similarity">
    <text evidence="1 5">Belongs to the CoaE family.</text>
</comment>
<dbReference type="PANTHER" id="PTHR10695">
    <property type="entry name" value="DEPHOSPHO-COA KINASE-RELATED"/>
    <property type="match status" value="1"/>
</dbReference>
<evidence type="ECO:0000256" key="4">
    <source>
        <dbReference type="ARBA" id="ARBA00022993"/>
    </source>
</evidence>
<dbReference type="CDD" id="cd02022">
    <property type="entry name" value="DPCK"/>
    <property type="match status" value="1"/>
</dbReference>
<dbReference type="GO" id="GO:0016301">
    <property type="term" value="F:kinase activity"/>
    <property type="evidence" value="ECO:0007669"/>
    <property type="project" value="UniProtKB-KW"/>
</dbReference>
<keyword evidence="4 5" id="KW-0173">Coenzyme A biosynthesis</keyword>
<dbReference type="HAMAP" id="MF_00376">
    <property type="entry name" value="Dephospho_CoA_kinase"/>
    <property type="match status" value="1"/>
</dbReference>
<accession>A0ABQ1QCP7</accession>